<name>A0A9W6NU98_9PSEU</name>
<proteinExistence type="predicted"/>
<accession>A0A9W6NU98</accession>
<reference evidence="1" key="2">
    <citation type="submission" date="2023-01" db="EMBL/GenBank/DDBJ databases">
        <authorList>
            <person name="Sun Q."/>
            <person name="Evtushenko L."/>
        </authorList>
    </citation>
    <scope>NUCLEOTIDE SEQUENCE</scope>
    <source>
        <strain evidence="1">VKM Ac-1069</strain>
    </source>
</reference>
<evidence type="ECO:0000313" key="2">
    <source>
        <dbReference type="Proteomes" id="UP001143463"/>
    </source>
</evidence>
<dbReference type="Proteomes" id="UP001143463">
    <property type="component" value="Unassembled WGS sequence"/>
</dbReference>
<dbReference type="AlphaFoldDB" id="A0A9W6NU98"/>
<organism evidence="1 2">
    <name type="scientific">Pseudonocardia halophobica</name>
    <dbReference type="NCBI Taxonomy" id="29401"/>
    <lineage>
        <taxon>Bacteria</taxon>
        <taxon>Bacillati</taxon>
        <taxon>Actinomycetota</taxon>
        <taxon>Actinomycetes</taxon>
        <taxon>Pseudonocardiales</taxon>
        <taxon>Pseudonocardiaceae</taxon>
        <taxon>Pseudonocardia</taxon>
    </lineage>
</organism>
<keyword evidence="2" id="KW-1185">Reference proteome</keyword>
<comment type="caution">
    <text evidence="1">The sequence shown here is derived from an EMBL/GenBank/DDBJ whole genome shotgun (WGS) entry which is preliminary data.</text>
</comment>
<dbReference type="RefSeq" id="WP_051736599.1">
    <property type="nucleotide sequence ID" value="NZ_BAAAUZ010000013.1"/>
</dbReference>
<gene>
    <name evidence="1" type="ORF">GCM10017577_05280</name>
</gene>
<reference evidence="1" key="1">
    <citation type="journal article" date="2014" name="Int. J. Syst. Evol. Microbiol.">
        <title>Complete genome sequence of Corynebacterium casei LMG S-19264T (=DSM 44701T), isolated from a smear-ripened cheese.</title>
        <authorList>
            <consortium name="US DOE Joint Genome Institute (JGI-PGF)"/>
            <person name="Walter F."/>
            <person name="Albersmeier A."/>
            <person name="Kalinowski J."/>
            <person name="Ruckert C."/>
        </authorList>
    </citation>
    <scope>NUCLEOTIDE SEQUENCE</scope>
    <source>
        <strain evidence="1">VKM Ac-1069</strain>
    </source>
</reference>
<dbReference type="EMBL" id="BSFQ01000002">
    <property type="protein sequence ID" value="GLL09388.1"/>
    <property type="molecule type" value="Genomic_DNA"/>
</dbReference>
<protein>
    <submittedName>
        <fullName evidence="1">Uncharacterized protein</fullName>
    </submittedName>
</protein>
<evidence type="ECO:0000313" key="1">
    <source>
        <dbReference type="EMBL" id="GLL09388.1"/>
    </source>
</evidence>
<sequence>MYEYAGGAGWETVAGWIGIVLDALALYTGLASDLEDARRCSVLPLLRRGRARLAAERGGPGEVAIEPGVREQL</sequence>